<comment type="caution">
    <text evidence="15">The sequence shown here is derived from an EMBL/GenBank/DDBJ whole genome shotgun (WGS) entry which is preliminary data.</text>
</comment>
<gene>
    <name evidence="15" type="ORF">H6P81_002109</name>
</gene>
<dbReference type="InterPro" id="IPR001841">
    <property type="entry name" value="Znf_RING"/>
</dbReference>
<evidence type="ECO:0000256" key="1">
    <source>
        <dbReference type="ARBA" id="ARBA00001798"/>
    </source>
</evidence>
<evidence type="ECO:0000256" key="8">
    <source>
        <dbReference type="ARBA" id="ARBA00022737"/>
    </source>
</evidence>
<keyword evidence="7" id="KW-0479">Metal-binding</keyword>
<dbReference type="InterPro" id="IPR017907">
    <property type="entry name" value="Znf_RING_CS"/>
</dbReference>
<evidence type="ECO:0000259" key="13">
    <source>
        <dbReference type="PROSITE" id="PS50089"/>
    </source>
</evidence>
<dbReference type="SUPFAM" id="SSF57850">
    <property type="entry name" value="RING/U-box"/>
    <property type="match status" value="3"/>
</dbReference>
<accession>A0AAV7FC44</accession>
<keyword evidence="9 12" id="KW-0863">Zinc-finger</keyword>
<dbReference type="PROSITE" id="PS50089">
    <property type="entry name" value="ZF_RING_2"/>
    <property type="match status" value="1"/>
</dbReference>
<dbReference type="AlphaFoldDB" id="A0AAV7FC44"/>
<comment type="cofactor">
    <cofactor evidence="2">
        <name>Zn(2+)</name>
        <dbReference type="ChEBI" id="CHEBI:29105"/>
    </cofactor>
</comment>
<dbReference type="Gene3D" id="3.30.40.10">
    <property type="entry name" value="Zinc/RING finger domain, C3HC4 (zinc finger)"/>
    <property type="match status" value="1"/>
</dbReference>
<evidence type="ECO:0000259" key="14">
    <source>
        <dbReference type="PROSITE" id="PS51873"/>
    </source>
</evidence>
<comment type="function">
    <text evidence="3">Might act as an E3 ubiquitin-protein ligase, or as part of E3 complex, which accepts ubiquitin from specific E2 ubiquitin-conjugating enzymes and then transfers it to substrates.</text>
</comment>
<evidence type="ECO:0000256" key="11">
    <source>
        <dbReference type="ARBA" id="ARBA00022833"/>
    </source>
</evidence>
<dbReference type="InterPro" id="IPR031127">
    <property type="entry name" value="E3_UB_ligase_RBR"/>
</dbReference>
<dbReference type="Pfam" id="PF01485">
    <property type="entry name" value="IBR"/>
    <property type="match status" value="1"/>
</dbReference>
<keyword evidence="10" id="KW-0833">Ubl conjugation pathway</keyword>
<dbReference type="Pfam" id="PF22191">
    <property type="entry name" value="IBR_1"/>
    <property type="match status" value="1"/>
</dbReference>
<evidence type="ECO:0000256" key="12">
    <source>
        <dbReference type="PROSITE-ProRule" id="PRU00175"/>
    </source>
</evidence>
<keyword evidence="6" id="KW-0808">Transferase</keyword>
<feature type="domain" description="RING-type" evidence="14">
    <location>
        <begin position="84"/>
        <end position="292"/>
    </location>
</feature>
<dbReference type="EMBL" id="JAINDJ010000002">
    <property type="protein sequence ID" value="KAG9457601.1"/>
    <property type="molecule type" value="Genomic_DNA"/>
</dbReference>
<evidence type="ECO:0000256" key="3">
    <source>
        <dbReference type="ARBA" id="ARBA00003976"/>
    </source>
</evidence>
<dbReference type="GO" id="GO:0008270">
    <property type="term" value="F:zinc ion binding"/>
    <property type="evidence" value="ECO:0007669"/>
    <property type="project" value="UniProtKB-KW"/>
</dbReference>
<evidence type="ECO:0000256" key="5">
    <source>
        <dbReference type="ARBA" id="ARBA00012251"/>
    </source>
</evidence>
<dbReference type="CDD" id="cd22582">
    <property type="entry name" value="BRcat_RBR_unk"/>
    <property type="match status" value="1"/>
</dbReference>
<dbReference type="InterPro" id="IPR002867">
    <property type="entry name" value="IBR_dom"/>
</dbReference>
<name>A0AAV7FC44_ARIFI</name>
<organism evidence="15 16">
    <name type="scientific">Aristolochia fimbriata</name>
    <name type="common">White veined hardy Dutchman's pipe vine</name>
    <dbReference type="NCBI Taxonomy" id="158543"/>
    <lineage>
        <taxon>Eukaryota</taxon>
        <taxon>Viridiplantae</taxon>
        <taxon>Streptophyta</taxon>
        <taxon>Embryophyta</taxon>
        <taxon>Tracheophyta</taxon>
        <taxon>Spermatophyta</taxon>
        <taxon>Magnoliopsida</taxon>
        <taxon>Magnoliidae</taxon>
        <taxon>Piperales</taxon>
        <taxon>Aristolochiaceae</taxon>
        <taxon>Aristolochia</taxon>
    </lineage>
</organism>
<evidence type="ECO:0000256" key="7">
    <source>
        <dbReference type="ARBA" id="ARBA00022723"/>
    </source>
</evidence>
<evidence type="ECO:0000256" key="2">
    <source>
        <dbReference type="ARBA" id="ARBA00001947"/>
    </source>
</evidence>
<dbReference type="Gene3D" id="1.20.120.1750">
    <property type="match status" value="1"/>
</dbReference>
<dbReference type="EC" id="2.3.2.31" evidence="5"/>
<dbReference type="GO" id="GO:0016567">
    <property type="term" value="P:protein ubiquitination"/>
    <property type="evidence" value="ECO:0007669"/>
    <property type="project" value="InterPro"/>
</dbReference>
<keyword evidence="8" id="KW-0677">Repeat</keyword>
<comment type="similarity">
    <text evidence="4">Belongs to the RBR family. Ariadne subfamily.</text>
</comment>
<evidence type="ECO:0000313" key="16">
    <source>
        <dbReference type="Proteomes" id="UP000825729"/>
    </source>
</evidence>
<dbReference type="InterPro" id="IPR044066">
    <property type="entry name" value="TRIAD_supradom"/>
</dbReference>
<dbReference type="InterPro" id="IPR013083">
    <property type="entry name" value="Znf_RING/FYVE/PHD"/>
</dbReference>
<dbReference type="CDD" id="cd22584">
    <property type="entry name" value="Rcat_RBR_unk"/>
    <property type="match status" value="1"/>
</dbReference>
<comment type="catalytic activity">
    <reaction evidence="1">
        <text>[E2 ubiquitin-conjugating enzyme]-S-ubiquitinyl-L-cysteine + [acceptor protein]-L-lysine = [E2 ubiquitin-conjugating enzyme]-L-cysteine + [acceptor protein]-N(6)-ubiquitinyl-L-lysine.</text>
        <dbReference type="EC" id="2.3.2.31"/>
    </reaction>
</comment>
<evidence type="ECO:0000256" key="4">
    <source>
        <dbReference type="ARBA" id="ARBA00005884"/>
    </source>
</evidence>
<dbReference type="SMART" id="SM00647">
    <property type="entry name" value="IBR"/>
    <property type="match status" value="2"/>
</dbReference>
<dbReference type="PROSITE" id="PS51873">
    <property type="entry name" value="TRIAD"/>
    <property type="match status" value="1"/>
</dbReference>
<evidence type="ECO:0000256" key="6">
    <source>
        <dbReference type="ARBA" id="ARBA00022679"/>
    </source>
</evidence>
<reference evidence="15 16" key="1">
    <citation type="submission" date="2021-07" db="EMBL/GenBank/DDBJ databases">
        <title>The Aristolochia fimbriata genome: insights into angiosperm evolution, floral development and chemical biosynthesis.</title>
        <authorList>
            <person name="Jiao Y."/>
        </authorList>
    </citation>
    <scope>NUCLEOTIDE SEQUENCE [LARGE SCALE GENOMIC DNA]</scope>
    <source>
        <strain evidence="15">IBCAS-2021</strain>
        <tissue evidence="15">Leaf</tissue>
    </source>
</reference>
<sequence length="292" mass="33340">MSQYVDDLYFSLLFDADETFPVSDSRYAEELQLQEAIMSSLSPVIAQNRHQSPPITNGSSRINLPVRVPSTNQNSHVSPGESSSSSFCNICMETKPWTEMFRNNTCTHLFCSDCVSKHIAAKVQENISSVPCPDVSCRVALEPDFCRELVPEALFQRWADALCESMVLASQKFYCPYKDCGTLMVDDAGETVRESECPSCRRLFCAYCEVPWHSGLLCRDFKKLDRNEREKEDLMVMELAKRQNWKRCPSCKFFVEKTEGCLHMTCRCRYEFCYRCGSAWGTCANYSCSGRN</sequence>
<evidence type="ECO:0000313" key="15">
    <source>
        <dbReference type="EMBL" id="KAG9457601.1"/>
    </source>
</evidence>
<feature type="domain" description="RING-type" evidence="13">
    <location>
        <begin position="88"/>
        <end position="133"/>
    </location>
</feature>
<keyword evidence="16" id="KW-1185">Reference proteome</keyword>
<dbReference type="FunFam" id="3.30.40.10:FF:000230">
    <property type="entry name" value="RBR-type E3 ubiquitin transferase"/>
    <property type="match status" value="1"/>
</dbReference>
<protein>
    <recommendedName>
        <fullName evidence="5">RBR-type E3 ubiquitin transferase</fullName>
        <ecNumber evidence="5">2.3.2.31</ecNumber>
    </recommendedName>
</protein>
<dbReference type="GO" id="GO:0061630">
    <property type="term" value="F:ubiquitin protein ligase activity"/>
    <property type="evidence" value="ECO:0007669"/>
    <property type="project" value="UniProtKB-EC"/>
</dbReference>
<dbReference type="PANTHER" id="PTHR11685">
    <property type="entry name" value="RBR FAMILY RING FINGER AND IBR DOMAIN-CONTAINING"/>
    <property type="match status" value="1"/>
</dbReference>
<evidence type="ECO:0000256" key="10">
    <source>
        <dbReference type="ARBA" id="ARBA00022786"/>
    </source>
</evidence>
<evidence type="ECO:0000256" key="9">
    <source>
        <dbReference type="ARBA" id="ARBA00022771"/>
    </source>
</evidence>
<dbReference type="Proteomes" id="UP000825729">
    <property type="component" value="Unassembled WGS sequence"/>
</dbReference>
<proteinExistence type="inferred from homology"/>
<dbReference type="PROSITE" id="PS00518">
    <property type="entry name" value="ZF_RING_1"/>
    <property type="match status" value="1"/>
</dbReference>
<keyword evidence="11" id="KW-0862">Zinc</keyword>